<evidence type="ECO:0000313" key="2">
    <source>
        <dbReference type="Proteomes" id="UP000830158"/>
    </source>
</evidence>
<organism evidence="1 2">
    <name type="scientific">Amycolatopsis thermalba</name>
    <dbReference type="NCBI Taxonomy" id="944492"/>
    <lineage>
        <taxon>Bacteria</taxon>
        <taxon>Bacillati</taxon>
        <taxon>Actinomycetota</taxon>
        <taxon>Actinomycetes</taxon>
        <taxon>Pseudonocardiales</taxon>
        <taxon>Pseudonocardiaceae</taxon>
        <taxon>Amycolatopsis</taxon>
    </lineage>
</organism>
<evidence type="ECO:0000313" key="1">
    <source>
        <dbReference type="EMBL" id="UQS26804.1"/>
    </source>
</evidence>
<dbReference type="RefSeq" id="WP_116110628.1">
    <property type="nucleotide sequence ID" value="NZ_CP091196.1"/>
</dbReference>
<accession>A0ABY4P3D3</accession>
<sequence>MGGKRQVRVAMHLRRVDVDGPDGEPVTLSYPGMLLTGYEDDRKVCERWIPLGGEPSVPDDERLIEALHAAMRWQNHAEECP</sequence>
<reference evidence="1" key="1">
    <citation type="submission" date="2022-01" db="EMBL/GenBank/DDBJ databases">
        <title>PSI-footprinting approach for the identification of protein synthesis inhibitor producers.</title>
        <authorList>
            <person name="Handel F."/>
            <person name="Kulik A."/>
            <person name="Wex K.W."/>
            <person name="Berscheid A."/>
            <person name="Saur J.S."/>
            <person name="Winkler A."/>
            <person name="Wibberg D."/>
            <person name="Kalinowski J."/>
            <person name="Broetz-Oesterhelt H."/>
            <person name="Mast Y."/>
        </authorList>
    </citation>
    <scope>NUCLEOTIDE SEQUENCE</scope>
    <source>
        <strain evidence="1">KNN 49.3e</strain>
    </source>
</reference>
<dbReference type="EMBL" id="CP091196">
    <property type="protein sequence ID" value="UQS26804.1"/>
    <property type="molecule type" value="Genomic_DNA"/>
</dbReference>
<proteinExistence type="predicted"/>
<name>A0ABY4P3D3_9PSEU</name>
<dbReference type="Proteomes" id="UP000830158">
    <property type="component" value="Chromosome"/>
</dbReference>
<protein>
    <submittedName>
        <fullName evidence="1">Uncharacterized protein</fullName>
    </submittedName>
</protein>
<gene>
    <name evidence="1" type="ORF">L1857_30355</name>
</gene>
<keyword evidence="2" id="KW-1185">Reference proteome</keyword>